<accession>A0A431W7C2</accession>
<dbReference type="InterPro" id="IPR024331">
    <property type="entry name" value="DUF3859"/>
</dbReference>
<dbReference type="OrthoDB" id="9789349at2"/>
<dbReference type="AlphaFoldDB" id="A0A431W7C2"/>
<reference evidence="2 3" key="1">
    <citation type="submission" date="2018-12" db="EMBL/GenBank/DDBJ databases">
        <authorList>
            <person name="Yu L."/>
        </authorList>
    </citation>
    <scope>NUCLEOTIDE SEQUENCE [LARGE SCALE GENOMIC DNA]</scope>
    <source>
        <strain evidence="2 3">HAW-EB5</strain>
    </source>
</reference>
<dbReference type="Pfam" id="PF12975">
    <property type="entry name" value="DUF3859"/>
    <property type="match status" value="1"/>
</dbReference>
<dbReference type="EMBL" id="RXNV01000006">
    <property type="protein sequence ID" value="RTR31264.1"/>
    <property type="molecule type" value="Genomic_DNA"/>
</dbReference>
<evidence type="ECO:0000313" key="3">
    <source>
        <dbReference type="Proteomes" id="UP000282060"/>
    </source>
</evidence>
<dbReference type="Proteomes" id="UP000282060">
    <property type="component" value="Unassembled WGS sequence"/>
</dbReference>
<dbReference type="Gene3D" id="2.60.40.2390">
    <property type="match status" value="1"/>
</dbReference>
<sequence>MSKLKPDVNIIHSGIFTKWNEQSDKLPRLTKATVHVPAEVDIEFGFIAQIKKAKNQKLRYCIYHPDIPDENGNIRPPFDGEVYVKENDWKFYLGDTIWAPEHNKVGKWRMTLELKGKVIAEKTFKVHLNDELPLQANKSIQMDDDAEKIASFWKRRGC</sequence>
<name>A0A431W7C2_9GAMM</name>
<protein>
    <submittedName>
        <fullName evidence="2">DUF3859 domain-containing protein</fullName>
    </submittedName>
</protein>
<proteinExistence type="predicted"/>
<evidence type="ECO:0000313" key="2">
    <source>
        <dbReference type="EMBL" id="RTR31264.1"/>
    </source>
</evidence>
<organism evidence="2 3">
    <name type="scientific">Shewanella atlantica</name>
    <dbReference type="NCBI Taxonomy" id="271099"/>
    <lineage>
        <taxon>Bacteria</taxon>
        <taxon>Pseudomonadati</taxon>
        <taxon>Pseudomonadota</taxon>
        <taxon>Gammaproteobacteria</taxon>
        <taxon>Alteromonadales</taxon>
        <taxon>Shewanellaceae</taxon>
        <taxon>Shewanella</taxon>
    </lineage>
</organism>
<evidence type="ECO:0000259" key="1">
    <source>
        <dbReference type="Pfam" id="PF12975"/>
    </source>
</evidence>
<dbReference type="RefSeq" id="WP_126506462.1">
    <property type="nucleotide sequence ID" value="NZ_RXNV01000006.1"/>
</dbReference>
<keyword evidence="3" id="KW-1185">Reference proteome</keyword>
<comment type="caution">
    <text evidence="2">The sequence shown here is derived from an EMBL/GenBank/DDBJ whole genome shotgun (WGS) entry which is preliminary data.</text>
</comment>
<feature type="domain" description="DUF3859" evidence="1">
    <location>
        <begin position="5"/>
        <end position="126"/>
    </location>
</feature>
<gene>
    <name evidence="2" type="ORF">EKG39_14470</name>
</gene>